<dbReference type="InterPro" id="IPR020798">
    <property type="entry name" value="Ribosomal_uL16_CS"/>
</dbReference>
<dbReference type="Gene3D" id="3.90.1170.10">
    <property type="entry name" value="Ribosomal protein L10e/L16"/>
    <property type="match status" value="1"/>
</dbReference>
<comment type="similarity">
    <text evidence="1 7">Belongs to the universal ribosomal protein uL16 family.</text>
</comment>
<dbReference type="PANTHER" id="PTHR12220">
    <property type="entry name" value="50S/60S RIBOSOMAL PROTEIN L16"/>
    <property type="match status" value="1"/>
</dbReference>
<dbReference type="CDD" id="cd01433">
    <property type="entry name" value="Ribosomal_L16_L10e"/>
    <property type="match status" value="1"/>
</dbReference>
<evidence type="ECO:0000256" key="5">
    <source>
        <dbReference type="ARBA" id="ARBA00022980"/>
    </source>
</evidence>
<dbReference type="InterPro" id="IPR047873">
    <property type="entry name" value="Ribosomal_uL16"/>
</dbReference>
<dbReference type="PROSITE" id="PS00701">
    <property type="entry name" value="RIBOSOMAL_L16_2"/>
    <property type="match status" value="1"/>
</dbReference>
<keyword evidence="5 7" id="KW-0689">Ribosomal protein</keyword>
<comment type="subunit">
    <text evidence="8">Part of the 50S ribosomal subunit.</text>
</comment>
<comment type="function">
    <text evidence="8">Binds 23S rRNA and is also seen to make contacts with the A and possibly P site tRNAs.</text>
</comment>
<keyword evidence="10" id="KW-1185">Reference proteome</keyword>
<name>A0A8J3MQ40_9RICK</name>
<dbReference type="FunFam" id="3.90.1170.10:FF:000001">
    <property type="entry name" value="50S ribosomal protein L16"/>
    <property type="match status" value="1"/>
</dbReference>
<dbReference type="PANTHER" id="PTHR12220:SF13">
    <property type="entry name" value="LARGE RIBOSOMAL SUBUNIT PROTEIN UL16M"/>
    <property type="match status" value="1"/>
</dbReference>
<proteinExistence type="inferred from homology"/>
<dbReference type="GO" id="GO:1990904">
    <property type="term" value="C:ribonucleoprotein complex"/>
    <property type="evidence" value="ECO:0007669"/>
    <property type="project" value="UniProtKB-KW"/>
</dbReference>
<dbReference type="SUPFAM" id="SSF54686">
    <property type="entry name" value="Ribosomal protein L16p/L10e"/>
    <property type="match status" value="1"/>
</dbReference>
<evidence type="ECO:0000256" key="3">
    <source>
        <dbReference type="ARBA" id="ARBA00022730"/>
    </source>
</evidence>
<accession>A0A8J3MQ40</accession>
<evidence type="ECO:0000256" key="6">
    <source>
        <dbReference type="ARBA" id="ARBA00023274"/>
    </source>
</evidence>
<dbReference type="InterPro" id="IPR016180">
    <property type="entry name" value="Ribosomal_uL16_dom"/>
</dbReference>
<evidence type="ECO:0000256" key="1">
    <source>
        <dbReference type="ARBA" id="ARBA00008931"/>
    </source>
</evidence>
<evidence type="ECO:0000256" key="8">
    <source>
        <dbReference type="RuleBase" id="RU004414"/>
    </source>
</evidence>
<dbReference type="Proteomes" id="UP000637906">
    <property type="component" value="Unassembled WGS sequence"/>
</dbReference>
<comment type="caution">
    <text evidence="9">The sequence shown here is derived from an EMBL/GenBank/DDBJ whole genome shotgun (WGS) entry which is preliminary data.</text>
</comment>
<dbReference type="GO" id="GO:0006412">
    <property type="term" value="P:translation"/>
    <property type="evidence" value="ECO:0007669"/>
    <property type="project" value="InterPro"/>
</dbReference>
<keyword evidence="4 8" id="KW-0694">RNA-binding</keyword>
<dbReference type="GO" id="GO:0000049">
    <property type="term" value="F:tRNA binding"/>
    <property type="evidence" value="ECO:0007669"/>
    <property type="project" value="UniProtKB-KW"/>
</dbReference>
<dbReference type="EMBL" id="BNGU01000004">
    <property type="protein sequence ID" value="GHM59157.1"/>
    <property type="molecule type" value="Genomic_DNA"/>
</dbReference>
<dbReference type="InterPro" id="IPR000114">
    <property type="entry name" value="Ribosomal_uL16_bact-type"/>
</dbReference>
<protein>
    <recommendedName>
        <fullName evidence="8">50S ribosomal protein L16</fullName>
    </recommendedName>
</protein>
<sequence>MFIPRKTKYKKIFKGRIKGNTKGGNNLVFGDYGLKAIDVARINSNQIEAARRTIVKVLRSNNKKFKLWIKIFPNIPVSKKPADVRMGKGKGSVEFWAFRVNPGRVLFEVSNVPIDLVKIAFDKASSKLPVRCKFVSDCNIL</sequence>
<evidence type="ECO:0000256" key="7">
    <source>
        <dbReference type="RuleBase" id="RU004413"/>
    </source>
</evidence>
<dbReference type="PRINTS" id="PR00060">
    <property type="entry name" value="RIBOSOMALL16"/>
</dbReference>
<evidence type="ECO:0000256" key="4">
    <source>
        <dbReference type="ARBA" id="ARBA00022884"/>
    </source>
</evidence>
<keyword evidence="2 8" id="KW-0820">tRNA-binding</keyword>
<keyword evidence="3 8" id="KW-0699">rRNA-binding</keyword>
<keyword evidence="6 7" id="KW-0687">Ribonucleoprotein</keyword>
<dbReference type="AlphaFoldDB" id="A0A8J3MQ40"/>
<dbReference type="GO" id="GO:0019843">
    <property type="term" value="F:rRNA binding"/>
    <property type="evidence" value="ECO:0007669"/>
    <property type="project" value="UniProtKB-KW"/>
</dbReference>
<reference evidence="9 10" key="1">
    <citation type="journal article" date="2021" name="Microb. Ecol.">
        <title>Candidatus Mesenet longicola: Novel Endosymbionts of Brontispa longissima that Induce Cytoplasmic Incompatibility.</title>
        <authorList>
            <person name="Takano S."/>
            <person name="Gotoh Y."/>
            <person name="Hayashi T."/>
        </authorList>
    </citation>
    <scope>NUCLEOTIDE SEQUENCE [LARGE SCALE GENOMIC DNA]</scope>
    <source>
        <strain evidence="9">L5</strain>
    </source>
</reference>
<dbReference type="Pfam" id="PF00252">
    <property type="entry name" value="Ribosomal_L16"/>
    <property type="match status" value="1"/>
</dbReference>
<evidence type="ECO:0000256" key="2">
    <source>
        <dbReference type="ARBA" id="ARBA00022555"/>
    </source>
</evidence>
<dbReference type="GO" id="GO:0003735">
    <property type="term" value="F:structural constituent of ribosome"/>
    <property type="evidence" value="ECO:0007669"/>
    <property type="project" value="InterPro"/>
</dbReference>
<organism evidence="9 10">
    <name type="scientific">Candidatus Mesenet longicola</name>
    <dbReference type="NCBI Taxonomy" id="1892558"/>
    <lineage>
        <taxon>Bacteria</taxon>
        <taxon>Pseudomonadati</taxon>
        <taxon>Pseudomonadota</taxon>
        <taxon>Alphaproteobacteria</taxon>
        <taxon>Rickettsiales</taxon>
        <taxon>Anaplasmataceae</taxon>
        <taxon>Candidatus Mesenet</taxon>
    </lineage>
</organism>
<evidence type="ECO:0000313" key="9">
    <source>
        <dbReference type="EMBL" id="GHM59157.1"/>
    </source>
</evidence>
<dbReference type="NCBIfam" id="TIGR01164">
    <property type="entry name" value="rplP_bact"/>
    <property type="match status" value="1"/>
</dbReference>
<dbReference type="GO" id="GO:0005840">
    <property type="term" value="C:ribosome"/>
    <property type="evidence" value="ECO:0007669"/>
    <property type="project" value="UniProtKB-KW"/>
</dbReference>
<evidence type="ECO:0000313" key="10">
    <source>
        <dbReference type="Proteomes" id="UP000637906"/>
    </source>
</evidence>
<gene>
    <name evidence="9" type="primary">rplP</name>
    <name evidence="9" type="ORF">sL5_01500</name>
</gene>
<dbReference type="InterPro" id="IPR036920">
    <property type="entry name" value="Ribosomal_uL16_sf"/>
</dbReference>